<reference evidence="4 5" key="1">
    <citation type="journal article" date="2017" name="Mol. Biol. Evol.">
        <title>The 4-celled Tetrabaena socialis nuclear genome reveals the essential components for genetic control of cell number at the origin of multicellularity in the volvocine lineage.</title>
        <authorList>
            <person name="Featherston J."/>
            <person name="Arakaki Y."/>
            <person name="Hanschen E.R."/>
            <person name="Ferris P.J."/>
            <person name="Michod R.E."/>
            <person name="Olson B.J.S.C."/>
            <person name="Nozaki H."/>
            <person name="Durand P.M."/>
        </authorList>
    </citation>
    <scope>NUCLEOTIDE SEQUENCE [LARGE SCALE GENOMIC DNA]</scope>
    <source>
        <strain evidence="4 5">NIES-571</strain>
    </source>
</reference>
<sequence length="681" mass="73146">MMMNAAELQQRCLALEAELRDREGEIVTLRELTQDLSQDVQAAKIIELSKKNRALNLAVEREKQRATKLQADLASANGPGRPASSAPAASNSEIEAIARSMVEQAAEAAEAAQKEAAQWKERLSQTTNKIAQLEQKVVQQLGRHAARVFAAEAENKKLVRALVREVGEDVPLARVLDESGANEWKGRREQILALRDQVKQLRAAAGQVPVDSKQDAAAKGVINKISKERNQELERLTGELVGVRGELEALRLKYDGATSRRKILEAELAGMRSKVAVVLEKTGMDDRLIAALKAEVATLRKGGPGAAAAAGGGGGGERAGAGGSGSTSRLAPCAGHPCLARTLPAPRPASRLAAAAVDDELWQELGTLRRRAAEQEEQIDRQEAIIVALQQRASTASTPGAALGIMLHGPPGSGKTSTIKAIANKCKRHIVTVNLSCIASKDELYDIFTTDTDMVHGVWTPAIASAIIMQAGLDPDLAVAVGRVVGAADAAARETMQVQRPVGLRSGRSIAPLRSVPCVAPAKRFQLQQPRVVCSAAASDSDPYKLLGIQRDADSNEVAKMYRMKQYEHRHNNAMLKKVEAAHSTIMQSQLTARFKGKGVSKSIAYADQEQLFPWRPKRWDATPKVIMIIGAMQLGMVAYGFQQPALSKTIFCETGAGAGAVSLKILGAALFNWLITAFYY</sequence>
<feature type="coiled-coil region" evidence="1">
    <location>
        <begin position="365"/>
        <end position="392"/>
    </location>
</feature>
<accession>A0A2J8AAG6</accession>
<dbReference type="InterPro" id="IPR027417">
    <property type="entry name" value="P-loop_NTPase"/>
</dbReference>
<dbReference type="SUPFAM" id="SSF46565">
    <property type="entry name" value="Chaperone J-domain"/>
    <property type="match status" value="1"/>
</dbReference>
<dbReference type="GO" id="GO:0016887">
    <property type="term" value="F:ATP hydrolysis activity"/>
    <property type="evidence" value="ECO:0007669"/>
    <property type="project" value="InterPro"/>
</dbReference>
<dbReference type="PANTHER" id="PTHR31935">
    <property type="entry name" value="COILED-COIL DOMAIN-CONTAINING PROTEIN 13"/>
    <property type="match status" value="1"/>
</dbReference>
<dbReference type="Gene3D" id="3.40.50.300">
    <property type="entry name" value="P-loop containing nucleotide triphosphate hydrolases"/>
    <property type="match status" value="1"/>
</dbReference>
<feature type="coiled-coil region" evidence="1">
    <location>
        <begin position="233"/>
        <end position="267"/>
    </location>
</feature>
<keyword evidence="1" id="KW-0175">Coiled coil</keyword>
<dbReference type="InterPro" id="IPR038929">
    <property type="entry name" value="CCDC13"/>
</dbReference>
<evidence type="ECO:0000313" key="4">
    <source>
        <dbReference type="EMBL" id="PNH09501.1"/>
    </source>
</evidence>
<evidence type="ECO:0000313" key="5">
    <source>
        <dbReference type="Proteomes" id="UP000236333"/>
    </source>
</evidence>
<dbReference type="InterPro" id="IPR003959">
    <property type="entry name" value="ATPase_AAA_core"/>
</dbReference>
<proteinExistence type="predicted"/>
<protein>
    <submittedName>
        <fullName evidence="4">Coiled-coil domain-containing protein 13</fullName>
    </submittedName>
</protein>
<dbReference type="SUPFAM" id="SSF52540">
    <property type="entry name" value="P-loop containing nucleoside triphosphate hydrolases"/>
    <property type="match status" value="1"/>
</dbReference>
<dbReference type="OrthoDB" id="10258312at2759"/>
<feature type="compositionally biased region" description="Low complexity" evidence="2">
    <location>
        <begin position="74"/>
        <end position="91"/>
    </location>
</feature>
<dbReference type="Pfam" id="PF00004">
    <property type="entry name" value="AAA"/>
    <property type="match status" value="1"/>
</dbReference>
<dbReference type="Proteomes" id="UP000236333">
    <property type="component" value="Unassembled WGS sequence"/>
</dbReference>
<feature type="region of interest" description="Disordered" evidence="2">
    <location>
        <begin position="68"/>
        <end position="91"/>
    </location>
</feature>
<feature type="domain" description="ATPase AAA-type core" evidence="3">
    <location>
        <begin position="405"/>
        <end position="447"/>
    </location>
</feature>
<evidence type="ECO:0000256" key="1">
    <source>
        <dbReference type="SAM" id="Coils"/>
    </source>
</evidence>
<feature type="coiled-coil region" evidence="1">
    <location>
        <begin position="102"/>
        <end position="143"/>
    </location>
</feature>
<evidence type="ECO:0000259" key="3">
    <source>
        <dbReference type="Pfam" id="PF00004"/>
    </source>
</evidence>
<feature type="compositionally biased region" description="Gly residues" evidence="2">
    <location>
        <begin position="303"/>
        <end position="325"/>
    </location>
</feature>
<gene>
    <name evidence="4" type="ORF">TSOC_003867</name>
</gene>
<dbReference type="GO" id="GO:0005524">
    <property type="term" value="F:ATP binding"/>
    <property type="evidence" value="ECO:0007669"/>
    <property type="project" value="InterPro"/>
</dbReference>
<evidence type="ECO:0000256" key="2">
    <source>
        <dbReference type="SAM" id="MobiDB-lite"/>
    </source>
</evidence>
<dbReference type="PANTHER" id="PTHR31935:SF1">
    <property type="entry name" value="COILED-COIL DOMAIN-CONTAINING PROTEIN 13"/>
    <property type="match status" value="1"/>
</dbReference>
<dbReference type="AlphaFoldDB" id="A0A2J8AAG6"/>
<feature type="region of interest" description="Disordered" evidence="2">
    <location>
        <begin position="303"/>
        <end position="328"/>
    </location>
</feature>
<dbReference type="InterPro" id="IPR036869">
    <property type="entry name" value="J_dom_sf"/>
</dbReference>
<name>A0A2J8AAG6_9CHLO</name>
<keyword evidence="5" id="KW-1185">Reference proteome</keyword>
<dbReference type="EMBL" id="PGGS01000087">
    <property type="protein sequence ID" value="PNH09501.1"/>
    <property type="molecule type" value="Genomic_DNA"/>
</dbReference>
<comment type="caution">
    <text evidence="4">The sequence shown here is derived from an EMBL/GenBank/DDBJ whole genome shotgun (WGS) entry which is preliminary data.</text>
</comment>
<organism evidence="4 5">
    <name type="scientific">Tetrabaena socialis</name>
    <dbReference type="NCBI Taxonomy" id="47790"/>
    <lineage>
        <taxon>Eukaryota</taxon>
        <taxon>Viridiplantae</taxon>
        <taxon>Chlorophyta</taxon>
        <taxon>core chlorophytes</taxon>
        <taxon>Chlorophyceae</taxon>
        <taxon>CS clade</taxon>
        <taxon>Chlamydomonadales</taxon>
        <taxon>Tetrabaenaceae</taxon>
        <taxon>Tetrabaena</taxon>
    </lineage>
</organism>